<dbReference type="Pfam" id="PF07714">
    <property type="entry name" value="PK_Tyr_Ser-Thr"/>
    <property type="match status" value="1"/>
</dbReference>
<dbReference type="PANTHER" id="PTHR44329">
    <property type="entry name" value="SERINE/THREONINE-PROTEIN KINASE TNNI3K-RELATED"/>
    <property type="match status" value="1"/>
</dbReference>
<dbReference type="InterPro" id="IPR051681">
    <property type="entry name" value="Ser/Thr_Kinases-Pseudokinases"/>
</dbReference>
<evidence type="ECO:0000259" key="1">
    <source>
        <dbReference type="PROSITE" id="PS50011"/>
    </source>
</evidence>
<organism evidence="2 3">
    <name type="scientific">Rhizoctonia solani</name>
    <dbReference type="NCBI Taxonomy" id="456999"/>
    <lineage>
        <taxon>Eukaryota</taxon>
        <taxon>Fungi</taxon>
        <taxon>Dikarya</taxon>
        <taxon>Basidiomycota</taxon>
        <taxon>Agaricomycotina</taxon>
        <taxon>Agaricomycetes</taxon>
        <taxon>Cantharellales</taxon>
        <taxon>Ceratobasidiaceae</taxon>
        <taxon>Rhizoctonia</taxon>
    </lineage>
</organism>
<reference evidence="2" key="1">
    <citation type="submission" date="2021-01" db="EMBL/GenBank/DDBJ databases">
        <authorList>
            <person name="Kaushik A."/>
        </authorList>
    </citation>
    <scope>NUCLEOTIDE SEQUENCE</scope>
    <source>
        <strain evidence="2">AG5</strain>
    </source>
</reference>
<dbReference type="InterPro" id="IPR001245">
    <property type="entry name" value="Ser-Thr/Tyr_kinase_cat_dom"/>
</dbReference>
<feature type="domain" description="Protein kinase" evidence="1">
    <location>
        <begin position="21"/>
        <end position="143"/>
    </location>
</feature>
<evidence type="ECO:0000313" key="2">
    <source>
        <dbReference type="EMBL" id="CAE7179691.1"/>
    </source>
</evidence>
<dbReference type="Proteomes" id="UP000663827">
    <property type="component" value="Unassembled WGS sequence"/>
</dbReference>
<sequence>MFEYLQDAGCVDLSSQMDSSQETLTKVLRGVFGDIWQGRLNSSAKVAIKAWRPNPLEQCDHTVLKRAAHELFDLSRMDHPNVHRLQGVIMFRDQYLGMVSEWMDNGNIYEYLVRCPDADRYQLCAQVASGLDYMHRRGKVCPD</sequence>
<accession>A0A8H3E172</accession>
<feature type="non-terminal residue" evidence="2">
    <location>
        <position position="1"/>
    </location>
</feature>
<dbReference type="InterPro" id="IPR011009">
    <property type="entry name" value="Kinase-like_dom_sf"/>
</dbReference>
<gene>
    <name evidence="2" type="ORF">RDB_LOCUS115161</name>
</gene>
<dbReference type="PROSITE" id="PS50011">
    <property type="entry name" value="PROTEIN_KINASE_DOM"/>
    <property type="match status" value="1"/>
</dbReference>
<name>A0A8H3E172_9AGAM</name>
<dbReference type="Gene3D" id="1.10.510.10">
    <property type="entry name" value="Transferase(Phosphotransferase) domain 1"/>
    <property type="match status" value="1"/>
</dbReference>
<dbReference type="GO" id="GO:0004674">
    <property type="term" value="F:protein serine/threonine kinase activity"/>
    <property type="evidence" value="ECO:0007669"/>
    <property type="project" value="TreeGrafter"/>
</dbReference>
<dbReference type="AlphaFoldDB" id="A0A8H3E172"/>
<dbReference type="EMBL" id="CAJNJQ010002560">
    <property type="protein sequence ID" value="CAE7179691.1"/>
    <property type="molecule type" value="Genomic_DNA"/>
</dbReference>
<comment type="caution">
    <text evidence="2">The sequence shown here is derived from an EMBL/GenBank/DDBJ whole genome shotgun (WGS) entry which is preliminary data.</text>
</comment>
<protein>
    <recommendedName>
        <fullName evidence="1">Protein kinase domain-containing protein</fullName>
    </recommendedName>
</protein>
<dbReference type="SUPFAM" id="SSF56112">
    <property type="entry name" value="Protein kinase-like (PK-like)"/>
    <property type="match status" value="1"/>
</dbReference>
<proteinExistence type="predicted"/>
<dbReference type="GO" id="GO:0005524">
    <property type="term" value="F:ATP binding"/>
    <property type="evidence" value="ECO:0007669"/>
    <property type="project" value="InterPro"/>
</dbReference>
<dbReference type="InterPro" id="IPR000719">
    <property type="entry name" value="Prot_kinase_dom"/>
</dbReference>
<evidence type="ECO:0000313" key="3">
    <source>
        <dbReference type="Proteomes" id="UP000663827"/>
    </source>
</evidence>